<dbReference type="RefSeq" id="XP_067693214.1">
    <property type="nucleotide sequence ID" value="XM_067835181.1"/>
</dbReference>
<organism evidence="2 3">
    <name type="scientific">Leishmania enriettii</name>
    <dbReference type="NCBI Taxonomy" id="5663"/>
    <lineage>
        <taxon>Eukaryota</taxon>
        <taxon>Discoba</taxon>
        <taxon>Euglenozoa</taxon>
        <taxon>Kinetoplastea</taxon>
        <taxon>Metakinetoplastina</taxon>
        <taxon>Trypanosomatida</taxon>
        <taxon>Trypanosomatidae</taxon>
        <taxon>Leishmaniinae</taxon>
        <taxon>Leishmania</taxon>
    </lineage>
</organism>
<dbReference type="AlphaFoldDB" id="A0A836H8T7"/>
<accession>A0A836H8T7</accession>
<keyword evidence="3" id="KW-1185">Reference proteome</keyword>
<gene>
    <name evidence="2" type="ORF">CUR178_03448</name>
</gene>
<feature type="region of interest" description="Disordered" evidence="1">
    <location>
        <begin position="203"/>
        <end position="248"/>
    </location>
</feature>
<proteinExistence type="predicted"/>
<sequence length="285" mass="30994">MDASLPPPFWRLVRRPATSPCLSLSLLLTLLTHTDTYTVRLSLSPSFAVLSCAGYWIVDNGQVSLHPRRPPGAHAAWPPSGPRRCDCRHCRREPRASGEPGGREDVAPRAESEERGAAEVLRERQSQLQHEGAQGRAGLVEGAGEVREDADCCARGGEEGMRRVDGLRALPAARCAPLSRVLGAQGVRREGCEGARIVAQGCAEEDAKEGRKDGLDRGREEAHSEGDFCAQGEEVRPHPPPPPDSTRFRDFALFTVDRTVMRPLSCHSFMSLSSEKGKIESVTEG</sequence>
<protein>
    <submittedName>
        <fullName evidence="2">Uncharacterized protein</fullName>
    </submittedName>
</protein>
<evidence type="ECO:0000313" key="2">
    <source>
        <dbReference type="EMBL" id="KAG5479685.1"/>
    </source>
</evidence>
<name>A0A836H8T7_LEIEN</name>
<dbReference type="KEGG" id="lenr:94170691"/>
<feature type="region of interest" description="Disordered" evidence="1">
    <location>
        <begin position="92"/>
        <end position="116"/>
    </location>
</feature>
<evidence type="ECO:0000256" key="1">
    <source>
        <dbReference type="SAM" id="MobiDB-lite"/>
    </source>
</evidence>
<dbReference type="GeneID" id="94170691"/>
<feature type="compositionally biased region" description="Basic and acidic residues" evidence="1">
    <location>
        <begin position="208"/>
        <end position="226"/>
    </location>
</feature>
<comment type="caution">
    <text evidence="2">The sequence shown here is derived from an EMBL/GenBank/DDBJ whole genome shotgun (WGS) entry which is preliminary data.</text>
</comment>
<evidence type="ECO:0000313" key="3">
    <source>
        <dbReference type="Proteomes" id="UP000674179"/>
    </source>
</evidence>
<reference evidence="2 3" key="1">
    <citation type="submission" date="2021-02" db="EMBL/GenBank/DDBJ databases">
        <title>Leishmania (Mundinia) enrietti genome sequencing and assembly.</title>
        <authorList>
            <person name="Almutairi H."/>
            <person name="Gatherer D."/>
        </authorList>
    </citation>
    <scope>NUCLEOTIDE SEQUENCE [LARGE SCALE GENOMIC DNA]</scope>
    <source>
        <strain evidence="2">CUR178</strain>
    </source>
</reference>
<dbReference type="Proteomes" id="UP000674179">
    <property type="component" value="Chromosome 22"/>
</dbReference>
<dbReference type="EMBL" id="JAFHKP010000022">
    <property type="protein sequence ID" value="KAG5479685.1"/>
    <property type="molecule type" value="Genomic_DNA"/>
</dbReference>